<gene>
    <name evidence="1" type="ORF">BMG00_16605</name>
</gene>
<dbReference type="Proteomes" id="UP000242224">
    <property type="component" value="Unassembled WGS sequence"/>
</dbReference>
<reference evidence="1 2" key="1">
    <citation type="submission" date="2016-11" db="EMBL/GenBank/DDBJ databases">
        <title>A multilocus sequence analysis scheme for characterization of bacteria in the genus Thioclava.</title>
        <authorList>
            <person name="Liu Y."/>
            <person name="Shao Z."/>
        </authorList>
    </citation>
    <scope>NUCLEOTIDE SEQUENCE [LARGE SCALE GENOMIC DNA]</scope>
    <source>
        <strain evidence="1 2">11.10-0-13</strain>
    </source>
</reference>
<organism evidence="1 2">
    <name type="scientific">Thioclava marina</name>
    <dbReference type="NCBI Taxonomy" id="1915077"/>
    <lineage>
        <taxon>Bacteria</taxon>
        <taxon>Pseudomonadati</taxon>
        <taxon>Pseudomonadota</taxon>
        <taxon>Alphaproteobacteria</taxon>
        <taxon>Rhodobacterales</taxon>
        <taxon>Paracoccaceae</taxon>
        <taxon>Thioclava</taxon>
    </lineage>
</organism>
<dbReference type="EMBL" id="MPZS01000003">
    <property type="protein sequence ID" value="OOY11340.1"/>
    <property type="molecule type" value="Genomic_DNA"/>
</dbReference>
<keyword evidence="2" id="KW-1185">Reference proteome</keyword>
<name>A0ABX3MJ97_9RHOB</name>
<evidence type="ECO:0000313" key="2">
    <source>
        <dbReference type="Proteomes" id="UP000242224"/>
    </source>
</evidence>
<protein>
    <submittedName>
        <fullName evidence="1">Uncharacterized protein</fullName>
    </submittedName>
</protein>
<proteinExistence type="predicted"/>
<comment type="caution">
    <text evidence="1">The sequence shown here is derived from an EMBL/GenBank/DDBJ whole genome shotgun (WGS) entry which is preliminary data.</text>
</comment>
<evidence type="ECO:0000313" key="1">
    <source>
        <dbReference type="EMBL" id="OOY11340.1"/>
    </source>
</evidence>
<sequence>METCPHASDNVFPAAPLTGSLMIVLDLSIIFTGQPEGARTLAFGPVALSEVRNAYRLSFGGRC</sequence>
<accession>A0ABX3MJ97</accession>